<protein>
    <submittedName>
        <fullName evidence="2">Uncharacterized protein</fullName>
    </submittedName>
</protein>
<evidence type="ECO:0000313" key="3">
    <source>
        <dbReference type="Proteomes" id="UP000837857"/>
    </source>
</evidence>
<proteinExistence type="predicted"/>
<evidence type="ECO:0000256" key="1">
    <source>
        <dbReference type="SAM" id="MobiDB-lite"/>
    </source>
</evidence>
<feature type="region of interest" description="Disordered" evidence="1">
    <location>
        <begin position="74"/>
        <end position="124"/>
    </location>
</feature>
<gene>
    <name evidence="2" type="ORF">IPOD504_LOCUS6832</name>
</gene>
<evidence type="ECO:0000313" key="2">
    <source>
        <dbReference type="EMBL" id="CAH2049446.1"/>
    </source>
</evidence>
<sequence length="155" mass="17139">MRRYWSDRDDAIVIKSQPGAAERVYGEKFLPEHCHMGRAGHCLPRGGGEWKCRFGWGWPCTRRSGRRAAACDAWPAEGSSNPADAAGGTPAARCTDARADAAARSIRPRRAPHTPPSHLYAPSQHRYGGFLSRRDASSRATLVNTSRMFVHPIER</sequence>
<accession>A0ABN8I686</accession>
<dbReference type="EMBL" id="OW152831">
    <property type="protein sequence ID" value="CAH2049446.1"/>
    <property type="molecule type" value="Genomic_DNA"/>
</dbReference>
<feature type="non-terminal residue" evidence="2">
    <location>
        <position position="1"/>
    </location>
</feature>
<reference evidence="2" key="1">
    <citation type="submission" date="2022-03" db="EMBL/GenBank/DDBJ databases">
        <authorList>
            <person name="Martin H S."/>
        </authorList>
    </citation>
    <scope>NUCLEOTIDE SEQUENCE</scope>
</reference>
<organism evidence="2 3">
    <name type="scientific">Iphiclides podalirius</name>
    <name type="common">scarce swallowtail</name>
    <dbReference type="NCBI Taxonomy" id="110791"/>
    <lineage>
        <taxon>Eukaryota</taxon>
        <taxon>Metazoa</taxon>
        <taxon>Ecdysozoa</taxon>
        <taxon>Arthropoda</taxon>
        <taxon>Hexapoda</taxon>
        <taxon>Insecta</taxon>
        <taxon>Pterygota</taxon>
        <taxon>Neoptera</taxon>
        <taxon>Endopterygota</taxon>
        <taxon>Lepidoptera</taxon>
        <taxon>Glossata</taxon>
        <taxon>Ditrysia</taxon>
        <taxon>Papilionoidea</taxon>
        <taxon>Papilionidae</taxon>
        <taxon>Papilioninae</taxon>
        <taxon>Iphiclides</taxon>
    </lineage>
</organism>
<keyword evidence="3" id="KW-1185">Reference proteome</keyword>
<name>A0ABN8I686_9NEOP</name>
<dbReference type="Proteomes" id="UP000837857">
    <property type="component" value="Chromosome 19"/>
</dbReference>